<dbReference type="Pfam" id="PF00789">
    <property type="entry name" value="UBX"/>
    <property type="match status" value="1"/>
</dbReference>
<dbReference type="OMA" id="FRYFRAP"/>
<feature type="region of interest" description="Disordered" evidence="1">
    <location>
        <begin position="1"/>
        <end position="32"/>
    </location>
</feature>
<dbReference type="OrthoDB" id="440781at2759"/>
<dbReference type="Proteomes" id="UP000008493">
    <property type="component" value="Unassembled WGS sequence"/>
</dbReference>
<accession>K5XU53</accession>
<dbReference type="GO" id="GO:0005737">
    <property type="term" value="C:cytoplasm"/>
    <property type="evidence" value="ECO:0007669"/>
    <property type="project" value="TreeGrafter"/>
</dbReference>
<dbReference type="AlphaFoldDB" id="K5XU53"/>
<dbReference type="HOGENOM" id="CLU_072390_0_0_1"/>
<feature type="region of interest" description="Disordered" evidence="1">
    <location>
        <begin position="192"/>
        <end position="230"/>
    </location>
</feature>
<dbReference type="RefSeq" id="XP_007330449.1">
    <property type="nucleotide sequence ID" value="XM_007330387.1"/>
</dbReference>
<dbReference type="PANTHER" id="PTHR46467:SF1">
    <property type="entry name" value="TETHER CONTAINING UBX DOMAIN FOR GLUT4"/>
    <property type="match status" value="1"/>
</dbReference>
<protein>
    <recommendedName>
        <fullName evidence="2">UBX domain-containing protein</fullName>
    </recommendedName>
</protein>
<gene>
    <name evidence="3" type="ORF">AGABI1DRAFT_100627</name>
</gene>
<feature type="compositionally biased region" description="Polar residues" evidence="1">
    <location>
        <begin position="1"/>
        <end position="12"/>
    </location>
</feature>
<proteinExistence type="predicted"/>
<dbReference type="Gene3D" id="3.10.20.90">
    <property type="entry name" value="Phosphatidylinositol 3-kinase Catalytic Subunit, Chain A, domain 1"/>
    <property type="match status" value="1"/>
</dbReference>
<feature type="compositionally biased region" description="Polar residues" evidence="1">
    <location>
        <begin position="196"/>
        <end position="207"/>
    </location>
</feature>
<dbReference type="InterPro" id="IPR001012">
    <property type="entry name" value="UBX_dom"/>
</dbReference>
<dbReference type="PANTHER" id="PTHR46467">
    <property type="entry name" value="TETHER CONTAINING UBX DOMAIN FOR GLUT4"/>
    <property type="match status" value="1"/>
</dbReference>
<dbReference type="GeneID" id="18821780"/>
<dbReference type="KEGG" id="abp:AGABI1DRAFT100627"/>
<dbReference type="SMART" id="SM00166">
    <property type="entry name" value="UBX"/>
    <property type="match status" value="1"/>
</dbReference>
<dbReference type="GO" id="GO:0005634">
    <property type="term" value="C:nucleus"/>
    <property type="evidence" value="ECO:0007669"/>
    <property type="project" value="TreeGrafter"/>
</dbReference>
<keyword evidence="4" id="KW-1185">Reference proteome</keyword>
<name>K5XU53_AGABU</name>
<dbReference type="InterPro" id="IPR029071">
    <property type="entry name" value="Ubiquitin-like_domsf"/>
</dbReference>
<reference evidence="4" key="1">
    <citation type="journal article" date="2012" name="Proc. Natl. Acad. Sci. U.S.A.">
        <title>Genome sequence of the button mushroom Agaricus bisporus reveals mechanisms governing adaptation to a humic-rich ecological niche.</title>
        <authorList>
            <person name="Morin E."/>
            <person name="Kohler A."/>
            <person name="Baker A.R."/>
            <person name="Foulongne-Oriol M."/>
            <person name="Lombard V."/>
            <person name="Nagy L.G."/>
            <person name="Ohm R.A."/>
            <person name="Patyshakuliyeva A."/>
            <person name="Brun A."/>
            <person name="Aerts A.L."/>
            <person name="Bailey A.M."/>
            <person name="Billette C."/>
            <person name="Coutinho P.M."/>
            <person name="Deakin G."/>
            <person name="Doddapaneni H."/>
            <person name="Floudas D."/>
            <person name="Grimwood J."/>
            <person name="Hilden K."/>
            <person name="Kuees U."/>
            <person name="LaButti K.M."/>
            <person name="Lapidus A."/>
            <person name="Lindquist E.A."/>
            <person name="Lucas S.M."/>
            <person name="Murat C."/>
            <person name="Riley R.W."/>
            <person name="Salamov A.A."/>
            <person name="Schmutz J."/>
            <person name="Subramanian V."/>
            <person name="Woesten H.A.B."/>
            <person name="Xu J."/>
            <person name="Eastwood D.C."/>
            <person name="Foster G.D."/>
            <person name="Sonnenberg A.S."/>
            <person name="Cullen D."/>
            <person name="de Vries R.P."/>
            <person name="Lundell T."/>
            <person name="Hibbett D.S."/>
            <person name="Henrissat B."/>
            <person name="Burton K.S."/>
            <person name="Kerrigan R.W."/>
            <person name="Challen M.P."/>
            <person name="Grigoriev I.V."/>
            <person name="Martin F."/>
        </authorList>
    </citation>
    <scope>NUCLEOTIDE SEQUENCE [LARGE SCALE GENOMIC DNA]</scope>
    <source>
        <strain evidence="4">JB137-S8 / ATCC MYA-4627 / FGSC 10392</strain>
    </source>
</reference>
<dbReference type="STRING" id="597362.K5XU53"/>
<dbReference type="PROSITE" id="PS50033">
    <property type="entry name" value="UBX"/>
    <property type="match status" value="1"/>
</dbReference>
<evidence type="ECO:0000256" key="1">
    <source>
        <dbReference type="SAM" id="MobiDB-lite"/>
    </source>
</evidence>
<organism evidence="3 4">
    <name type="scientific">Agaricus bisporus var. burnettii (strain JB137-S8 / ATCC MYA-4627 / FGSC 10392)</name>
    <name type="common">White button mushroom</name>
    <dbReference type="NCBI Taxonomy" id="597362"/>
    <lineage>
        <taxon>Eukaryota</taxon>
        <taxon>Fungi</taxon>
        <taxon>Dikarya</taxon>
        <taxon>Basidiomycota</taxon>
        <taxon>Agaricomycotina</taxon>
        <taxon>Agaricomycetes</taxon>
        <taxon>Agaricomycetidae</taxon>
        <taxon>Agaricales</taxon>
        <taxon>Agaricineae</taxon>
        <taxon>Agaricaceae</taxon>
        <taxon>Agaricus</taxon>
    </lineage>
</organism>
<evidence type="ECO:0000259" key="2">
    <source>
        <dbReference type="PROSITE" id="PS50033"/>
    </source>
</evidence>
<dbReference type="SUPFAM" id="SSF54236">
    <property type="entry name" value="Ubiquitin-like"/>
    <property type="match status" value="1"/>
</dbReference>
<dbReference type="EMBL" id="JH971391">
    <property type="protein sequence ID" value="EKM78575.1"/>
    <property type="molecule type" value="Genomic_DNA"/>
</dbReference>
<dbReference type="GO" id="GO:0012506">
    <property type="term" value="C:vesicle membrane"/>
    <property type="evidence" value="ECO:0007669"/>
    <property type="project" value="TreeGrafter"/>
</dbReference>
<dbReference type="eggNOG" id="KOG2699">
    <property type="taxonomic scope" value="Eukaryota"/>
</dbReference>
<sequence>MSSQPPAESSQPGPLFKVFKPTDSQPRLPPPLPDEYFVPTAADLKDAQSTLTARTKALVDAPLQSRAVREAAEKSKRDRWPLTRIRIKFPDRTQLEKVFESTDKIKSVYAFVRELLKDDVKPIKFILYQSPPKRDFKVSDPKVKTLSLSELQLSPASILLLRFEDESLNHVNVTAPLLPEVLSKAIDLPIPPAPESASQKPSPTPIANSSSTTSKPLSSNKIPKWLKIGS</sequence>
<feature type="domain" description="UBX" evidence="2">
    <location>
        <begin position="78"/>
        <end position="161"/>
    </location>
</feature>
<dbReference type="GO" id="GO:0006886">
    <property type="term" value="P:intracellular protein transport"/>
    <property type="evidence" value="ECO:0007669"/>
    <property type="project" value="TreeGrafter"/>
</dbReference>
<evidence type="ECO:0000313" key="3">
    <source>
        <dbReference type="EMBL" id="EKM78575.1"/>
    </source>
</evidence>
<feature type="compositionally biased region" description="Low complexity" evidence="1">
    <location>
        <begin position="208"/>
        <end position="221"/>
    </location>
</feature>
<evidence type="ECO:0000313" key="4">
    <source>
        <dbReference type="Proteomes" id="UP000008493"/>
    </source>
</evidence>
<dbReference type="InParanoid" id="K5XU53"/>